<feature type="transmembrane region" description="Helical" evidence="7">
    <location>
        <begin position="107"/>
        <end position="127"/>
    </location>
</feature>
<dbReference type="RefSeq" id="WP_092865613.1">
    <property type="nucleotide sequence ID" value="NZ_FPCH01000001.1"/>
</dbReference>
<feature type="transmembrane region" description="Helical" evidence="7">
    <location>
        <begin position="213"/>
        <end position="236"/>
    </location>
</feature>
<keyword evidence="4 7" id="KW-0812">Transmembrane</keyword>
<dbReference type="InterPro" id="IPR035906">
    <property type="entry name" value="MetI-like_sf"/>
</dbReference>
<dbReference type="Proteomes" id="UP000199423">
    <property type="component" value="Unassembled WGS sequence"/>
</dbReference>
<dbReference type="PANTHER" id="PTHR43005">
    <property type="entry name" value="BLR7065 PROTEIN"/>
    <property type="match status" value="1"/>
</dbReference>
<feature type="domain" description="ABC transmembrane type-1" evidence="8">
    <location>
        <begin position="70"/>
        <end position="282"/>
    </location>
</feature>
<evidence type="ECO:0000256" key="2">
    <source>
        <dbReference type="ARBA" id="ARBA00022448"/>
    </source>
</evidence>
<proteinExistence type="inferred from homology"/>
<evidence type="ECO:0000313" key="10">
    <source>
        <dbReference type="Proteomes" id="UP000199423"/>
    </source>
</evidence>
<keyword evidence="10" id="KW-1185">Reference proteome</keyword>
<dbReference type="STRING" id="51670.SAMN04488557_1271"/>
<evidence type="ECO:0000256" key="5">
    <source>
        <dbReference type="ARBA" id="ARBA00022989"/>
    </source>
</evidence>
<dbReference type="OrthoDB" id="9804439at2"/>
<accession>A0A1I7N4D4</accession>
<dbReference type="GO" id="GO:0055085">
    <property type="term" value="P:transmembrane transport"/>
    <property type="evidence" value="ECO:0007669"/>
    <property type="project" value="InterPro"/>
</dbReference>
<dbReference type="CDD" id="cd06261">
    <property type="entry name" value="TM_PBP2"/>
    <property type="match status" value="1"/>
</dbReference>
<evidence type="ECO:0000256" key="3">
    <source>
        <dbReference type="ARBA" id="ARBA00022475"/>
    </source>
</evidence>
<gene>
    <name evidence="9" type="ORF">SAMN04488557_1271</name>
</gene>
<evidence type="ECO:0000256" key="6">
    <source>
        <dbReference type="ARBA" id="ARBA00023136"/>
    </source>
</evidence>
<keyword evidence="2 7" id="KW-0813">Transport</keyword>
<comment type="similarity">
    <text evidence="7">Belongs to the binding-protein-dependent transport system permease family.</text>
</comment>
<reference evidence="10" key="1">
    <citation type="submission" date="2016-10" db="EMBL/GenBank/DDBJ databases">
        <authorList>
            <person name="Varghese N."/>
            <person name="Submissions S."/>
        </authorList>
    </citation>
    <scope>NUCLEOTIDE SEQUENCE [LARGE SCALE GENOMIC DNA]</scope>
    <source>
        <strain evidence="10">DSM 1565</strain>
    </source>
</reference>
<dbReference type="Gene3D" id="1.10.3720.10">
    <property type="entry name" value="MetI-like"/>
    <property type="match status" value="1"/>
</dbReference>
<keyword evidence="3" id="KW-1003">Cell membrane</keyword>
<comment type="subcellular location">
    <subcellularLocation>
        <location evidence="1 7">Cell membrane</location>
        <topology evidence="1 7">Multi-pass membrane protein</topology>
    </subcellularLocation>
</comment>
<evidence type="ECO:0000259" key="8">
    <source>
        <dbReference type="PROSITE" id="PS50928"/>
    </source>
</evidence>
<protein>
    <submittedName>
        <fullName evidence="9">Carbohydrate ABC transporter membrane protein 1, CUT1 family</fullName>
    </submittedName>
</protein>
<sequence length="290" mass="31828">MKGPNARAARQGLWFFLPAGVFLTVILVYPMLYSLYASLTNMRLTSPITRFVGLDTYWSVLTNSAFGSSLAVTVIFLVAAISLEFLIGFALALSFKSMRNTHPIMRALLMLPLMATPVSVGLIWKLMLNSDFGIIPYAGQQLGFGTLLWLADPILAMVSIIIMDVWQWTPFMFLILLAGLEGLPEEVFEAAEVDGSRSFDLLIHITLPLMSRIIAVALAFRVMFAIATFDTVFVLTKGGPARATDLITLLIQREGLVNLNVALASAMSFLVLLMVTAFSAFTFKRVLSNG</sequence>
<dbReference type="PANTHER" id="PTHR43005:SF1">
    <property type="entry name" value="SPERMIDINE_PUTRESCINE TRANSPORT SYSTEM PERMEASE PROTEIN"/>
    <property type="match status" value="1"/>
</dbReference>
<dbReference type="AlphaFoldDB" id="A0A1I7N4D4"/>
<dbReference type="InterPro" id="IPR000515">
    <property type="entry name" value="MetI-like"/>
</dbReference>
<dbReference type="PROSITE" id="PS50928">
    <property type="entry name" value="ABC_TM1"/>
    <property type="match status" value="1"/>
</dbReference>
<evidence type="ECO:0000256" key="4">
    <source>
        <dbReference type="ARBA" id="ARBA00022692"/>
    </source>
</evidence>
<feature type="transmembrane region" description="Helical" evidence="7">
    <location>
        <begin position="12"/>
        <end position="36"/>
    </location>
</feature>
<feature type="transmembrane region" description="Helical" evidence="7">
    <location>
        <begin position="70"/>
        <end position="95"/>
    </location>
</feature>
<organism evidence="9 10">
    <name type="scientific">Hyphomicrobium facile</name>
    <dbReference type="NCBI Taxonomy" id="51670"/>
    <lineage>
        <taxon>Bacteria</taxon>
        <taxon>Pseudomonadati</taxon>
        <taxon>Pseudomonadota</taxon>
        <taxon>Alphaproteobacteria</taxon>
        <taxon>Hyphomicrobiales</taxon>
        <taxon>Hyphomicrobiaceae</taxon>
        <taxon>Hyphomicrobium</taxon>
    </lineage>
</organism>
<dbReference type="SUPFAM" id="SSF161098">
    <property type="entry name" value="MetI-like"/>
    <property type="match status" value="1"/>
</dbReference>
<keyword evidence="6 7" id="KW-0472">Membrane</keyword>
<evidence type="ECO:0000313" key="9">
    <source>
        <dbReference type="EMBL" id="SFV29525.1"/>
    </source>
</evidence>
<evidence type="ECO:0000256" key="7">
    <source>
        <dbReference type="RuleBase" id="RU363032"/>
    </source>
</evidence>
<dbReference type="Pfam" id="PF00528">
    <property type="entry name" value="BPD_transp_1"/>
    <property type="match status" value="1"/>
</dbReference>
<evidence type="ECO:0000256" key="1">
    <source>
        <dbReference type="ARBA" id="ARBA00004651"/>
    </source>
</evidence>
<dbReference type="EMBL" id="FPCH01000001">
    <property type="protein sequence ID" value="SFV29525.1"/>
    <property type="molecule type" value="Genomic_DNA"/>
</dbReference>
<name>A0A1I7N4D4_9HYPH</name>
<dbReference type="GO" id="GO:0005886">
    <property type="term" value="C:plasma membrane"/>
    <property type="evidence" value="ECO:0007669"/>
    <property type="project" value="UniProtKB-SubCell"/>
</dbReference>
<keyword evidence="5 7" id="KW-1133">Transmembrane helix</keyword>
<feature type="transmembrane region" description="Helical" evidence="7">
    <location>
        <begin position="256"/>
        <end position="283"/>
    </location>
</feature>